<dbReference type="PANTHER" id="PTHR11365">
    <property type="entry name" value="5-OXOPROLINASE RELATED"/>
    <property type="match status" value="1"/>
</dbReference>
<reference evidence="2 3" key="1">
    <citation type="submission" date="2019-11" db="EMBL/GenBank/DDBJ databases">
        <title>Draft genome sequences of five Paenibacillus species of dairy origin.</title>
        <authorList>
            <person name="Olajide A.M."/>
            <person name="Chen S."/>
            <person name="Lapointe G."/>
        </authorList>
    </citation>
    <scope>NUCLEOTIDE SEQUENCE [LARGE SCALE GENOMIC DNA]</scope>
    <source>
        <strain evidence="2 3">2CS3</strain>
    </source>
</reference>
<accession>A0A7X3CR43</accession>
<dbReference type="Pfam" id="PF02538">
    <property type="entry name" value="Hydantoinase_B"/>
    <property type="match status" value="1"/>
</dbReference>
<dbReference type="AlphaFoldDB" id="A0A7X3CR43"/>
<evidence type="ECO:0000313" key="3">
    <source>
        <dbReference type="Proteomes" id="UP000450917"/>
    </source>
</evidence>
<dbReference type="PANTHER" id="PTHR11365:SF23">
    <property type="entry name" value="HYPOTHETICAL 5-OXOPROLINASE (EUROFUNG)-RELATED"/>
    <property type="match status" value="1"/>
</dbReference>
<dbReference type="InterPro" id="IPR045079">
    <property type="entry name" value="Oxoprolinase-like"/>
</dbReference>
<dbReference type="GO" id="GO:0017168">
    <property type="term" value="F:5-oxoprolinase (ATP-hydrolyzing) activity"/>
    <property type="evidence" value="ECO:0007669"/>
    <property type="project" value="TreeGrafter"/>
</dbReference>
<dbReference type="InterPro" id="IPR003692">
    <property type="entry name" value="Hydantoinase_B"/>
</dbReference>
<dbReference type="EMBL" id="WNZX01000002">
    <property type="protein sequence ID" value="MUG69847.1"/>
    <property type="molecule type" value="Genomic_DNA"/>
</dbReference>
<dbReference type="GO" id="GO:0005829">
    <property type="term" value="C:cytosol"/>
    <property type="evidence" value="ECO:0007669"/>
    <property type="project" value="TreeGrafter"/>
</dbReference>
<dbReference type="Proteomes" id="UP000450917">
    <property type="component" value="Unassembled WGS sequence"/>
</dbReference>
<evidence type="ECO:0000259" key="1">
    <source>
        <dbReference type="Pfam" id="PF02538"/>
    </source>
</evidence>
<proteinExistence type="predicted"/>
<evidence type="ECO:0000313" key="2">
    <source>
        <dbReference type="EMBL" id="MUG69847.1"/>
    </source>
</evidence>
<protein>
    <submittedName>
        <fullName evidence="2">Hydantoinase B/oxoprolinase family protein</fullName>
    </submittedName>
</protein>
<dbReference type="GO" id="GO:0006749">
    <property type="term" value="P:glutathione metabolic process"/>
    <property type="evidence" value="ECO:0007669"/>
    <property type="project" value="TreeGrafter"/>
</dbReference>
<sequence length="684" mass="75589">MPLDLEINERFKPEPRTDFETECMERLQPGEYEIYSEKLNNIVLEGKEILTRVGVSGFFHSGDLIVGLYTAKGDLVTAYCGVFLHSVTTQIAIKYILKYFKDDPTVGIREGDIFYANEALYGGVHNPDQAAVMPIFHEGELVAWAATAVHQPETGAIEPGGMPVTARTRYDEGMKLPPMKIGENYQIRNDILEMMANMVSRAPRMQVIDTKARVVGCDRIRVRIQELIKDKGIHVVVGVMRKMIEVAEEAVYKRLESWEDGTYRSVAFFDTIGTQDSLIRCFLTLKKEGGKLTFDFTGSSPENDGSFNSFAHIVRAHSAIYLFGVPFADLPTASGIFSPIDFVVPLGTYLNANWDASVANSPVSNSGTMAVIGHAMAKLLFASGQHDIATAVYGCRGSSFVVAGVNQWGVSFADILANVFNSEGGGARSDRDGIDSWGFPWGCWGKGPDVEDMENEQPHLHLFFKHLQNSMGFGKYRGGSGATIGVAVQSVPALVYQSNSKNHKVPTSLGLFGGYPPATHPGLSLKNTDYFEKAERGDGDLPSDVMELVKDRTIQGDYKVEGNIRFAEVFGRGDIFIGSSSGGSGYGDVLDRDPKDVISDLRKGMISEEVAKRLYKLVYNSSTWAVDEEATVQARNEERDARKRRGKRYEDFVAEWSKHKPSEDALSYYGAWPNAEPTRQIVRI</sequence>
<dbReference type="RefSeq" id="WP_155614062.1">
    <property type="nucleotide sequence ID" value="NZ_WNZX01000002.1"/>
</dbReference>
<name>A0A7X3CR43_9BACL</name>
<keyword evidence="3" id="KW-1185">Reference proteome</keyword>
<feature type="domain" description="Hydantoinase B/oxoprolinase" evidence="1">
    <location>
        <begin position="30"/>
        <end position="588"/>
    </location>
</feature>
<comment type="caution">
    <text evidence="2">The sequence shown here is derived from an EMBL/GenBank/DDBJ whole genome shotgun (WGS) entry which is preliminary data.</text>
</comment>
<organism evidence="2 3">
    <name type="scientific">Paenibacillus validus</name>
    <dbReference type="NCBI Taxonomy" id="44253"/>
    <lineage>
        <taxon>Bacteria</taxon>
        <taxon>Bacillati</taxon>
        <taxon>Bacillota</taxon>
        <taxon>Bacilli</taxon>
        <taxon>Bacillales</taxon>
        <taxon>Paenibacillaceae</taxon>
        <taxon>Paenibacillus</taxon>
    </lineage>
</organism>
<gene>
    <name evidence="2" type="ORF">GNP93_04045</name>
</gene>